<protein>
    <submittedName>
        <fullName evidence="1">Uncharacterized protein</fullName>
    </submittedName>
</protein>
<proteinExistence type="predicted"/>
<name>A0A9P7N924_9HYPO</name>
<organism evidence="1 2">
    <name type="scientific">Claviceps pusilla</name>
    <dbReference type="NCBI Taxonomy" id="123648"/>
    <lineage>
        <taxon>Eukaryota</taxon>
        <taxon>Fungi</taxon>
        <taxon>Dikarya</taxon>
        <taxon>Ascomycota</taxon>
        <taxon>Pezizomycotina</taxon>
        <taxon>Sordariomycetes</taxon>
        <taxon>Hypocreomycetidae</taxon>
        <taxon>Hypocreales</taxon>
        <taxon>Clavicipitaceae</taxon>
        <taxon>Claviceps</taxon>
    </lineage>
</organism>
<dbReference type="AlphaFoldDB" id="A0A9P7N924"/>
<sequence length="102" mass="11179">MTKQAARFTPEVLLSAPRRSSGVPNSTGELILYMVSVYSFETHSKSSQIRILNIKQGTSHIVSEDTGASDPVWIGEHEILYLKGGDNGSTMIIAQRVLDKSE</sequence>
<dbReference type="Proteomes" id="UP000748025">
    <property type="component" value="Unassembled WGS sequence"/>
</dbReference>
<reference evidence="1" key="1">
    <citation type="journal article" date="2020" name="bioRxiv">
        <title>Whole genome comparisons of ergot fungi reveals the divergence and evolution of species within the genus Claviceps are the result of varying mechanisms driving genome evolution and host range expansion.</title>
        <authorList>
            <person name="Wyka S.A."/>
            <person name="Mondo S.J."/>
            <person name="Liu M."/>
            <person name="Dettman J."/>
            <person name="Nalam V."/>
            <person name="Broders K.D."/>
        </authorList>
    </citation>
    <scope>NUCLEOTIDE SEQUENCE</scope>
    <source>
        <strain evidence="1">CCC 602</strain>
    </source>
</reference>
<dbReference type="EMBL" id="SRPW01001452">
    <property type="protein sequence ID" value="KAG6001218.1"/>
    <property type="molecule type" value="Genomic_DNA"/>
</dbReference>
<keyword evidence="2" id="KW-1185">Reference proteome</keyword>
<evidence type="ECO:0000313" key="2">
    <source>
        <dbReference type="Proteomes" id="UP000748025"/>
    </source>
</evidence>
<dbReference type="OrthoDB" id="5221598at2759"/>
<accession>A0A9P7N924</accession>
<comment type="caution">
    <text evidence="1">The sequence shown here is derived from an EMBL/GenBank/DDBJ whole genome shotgun (WGS) entry which is preliminary data.</text>
</comment>
<evidence type="ECO:0000313" key="1">
    <source>
        <dbReference type="EMBL" id="KAG6001218.1"/>
    </source>
</evidence>
<gene>
    <name evidence="1" type="ORF">E4U43_001387</name>
</gene>